<dbReference type="EMBL" id="LWDD02001761">
    <property type="protein sequence ID" value="KAE8245720.1"/>
    <property type="molecule type" value="Genomic_DNA"/>
</dbReference>
<name>A0A177TRU6_9BASI</name>
<sequence length="635" mass="66191">MTAISSPSSTHDIVKRAIMDDIDRVLVQSLPALVASIHKARSDPPYDPSISPVTSPDVPPLAASSWPTTSAASQVLPHPTAPVASPPALFSTSASTSVLETKSTSSEVPRPTHTSTSFSSSSSLISAPRVYIALSSTASDIATLDQAHTASPTFSHPDFVASSATPVAAPPLPPPCKPTSVPTSVLPHATPSPKVTSTPVSTSVLATATLSSTSSTCHSSPTSSIVRPLLRNQDVEDIVATCLRRTQRQQPDPALISPSPLTSVASPSLPAHAAVSAVISTSFSSSGSSSNTTAPASPVNASSSPQALLATVKPACSVAPTPYGALLSNLRARQPVPATKASTSMRVDLDASSSHSSRHISPLQRSSGPLEDATKVLSRKTFGRATAVGDNDAAFTLPSGAAVEMRSGTMMVSKHAVPITVNTRCRSEEAGHGDAIAPSNDTSIASPAAPSLADEEETSRPRGSPSMFREVRAFEKTGTRPSHHTHLSGKANSAQIAVSRVRNAWLDARRVVLDAGLTSANVAVKRIRGAWLCARNDFETAVAPLPSPSIISPPRSITSSSSGGRLHSVSPRPQIFLRTQHAVVASVLAFAHHFLDFATYLNSFHPHQRQALHHAQLPHHPHHPSPFALLSSLCR</sequence>
<comment type="caution">
    <text evidence="2">The sequence shown here is derived from an EMBL/GenBank/DDBJ whole genome shotgun (WGS) entry which is preliminary data.</text>
</comment>
<dbReference type="Proteomes" id="UP000077671">
    <property type="component" value="Unassembled WGS sequence"/>
</dbReference>
<reference evidence="2" key="1">
    <citation type="submission" date="2016-04" db="EMBL/GenBank/DDBJ databases">
        <authorList>
            <person name="Nguyen H.D."/>
            <person name="Kesanakurti P."/>
            <person name="Cullis J."/>
            <person name="Levesque C.A."/>
            <person name="Hambleton S."/>
        </authorList>
    </citation>
    <scope>NUCLEOTIDE SEQUENCE</scope>
    <source>
        <strain evidence="2">DAOMC 238032</strain>
    </source>
</reference>
<feature type="region of interest" description="Disordered" evidence="1">
    <location>
        <begin position="41"/>
        <end position="66"/>
    </location>
</feature>
<evidence type="ECO:0000256" key="1">
    <source>
        <dbReference type="SAM" id="MobiDB-lite"/>
    </source>
</evidence>
<feature type="region of interest" description="Disordered" evidence="1">
    <location>
        <begin position="428"/>
        <end position="467"/>
    </location>
</feature>
<protein>
    <submittedName>
        <fullName evidence="2">Uncharacterized protein</fullName>
    </submittedName>
</protein>
<gene>
    <name evidence="2" type="ORF">A4X03_0g7441</name>
</gene>
<feature type="region of interest" description="Disordered" evidence="1">
    <location>
        <begin position="101"/>
        <end position="121"/>
    </location>
</feature>
<evidence type="ECO:0000313" key="3">
    <source>
        <dbReference type="Proteomes" id="UP000077671"/>
    </source>
</evidence>
<organism evidence="2 3">
    <name type="scientific">Tilletia caries</name>
    <name type="common">wheat bunt fungus</name>
    <dbReference type="NCBI Taxonomy" id="13290"/>
    <lineage>
        <taxon>Eukaryota</taxon>
        <taxon>Fungi</taxon>
        <taxon>Dikarya</taxon>
        <taxon>Basidiomycota</taxon>
        <taxon>Ustilaginomycotina</taxon>
        <taxon>Exobasidiomycetes</taxon>
        <taxon>Tilletiales</taxon>
        <taxon>Tilletiaceae</taxon>
        <taxon>Tilletia</taxon>
    </lineage>
</organism>
<proteinExistence type="predicted"/>
<evidence type="ECO:0000313" key="2">
    <source>
        <dbReference type="EMBL" id="KAE8245720.1"/>
    </source>
</evidence>
<accession>A0A177TRU6</accession>
<feature type="region of interest" description="Disordered" evidence="1">
    <location>
        <begin position="337"/>
        <end position="372"/>
    </location>
</feature>
<feature type="compositionally biased region" description="Low complexity" evidence="1">
    <location>
        <begin position="352"/>
        <end position="361"/>
    </location>
</feature>
<dbReference type="AlphaFoldDB" id="A0A177TRU6"/>
<reference evidence="2" key="2">
    <citation type="journal article" date="2019" name="IMA Fungus">
        <title>Genome sequencing and comparison of five Tilletia species to identify candidate genes for the detection of regulated species infecting wheat.</title>
        <authorList>
            <person name="Nguyen H.D.T."/>
            <person name="Sultana T."/>
            <person name="Kesanakurti P."/>
            <person name="Hambleton S."/>
        </authorList>
    </citation>
    <scope>NUCLEOTIDE SEQUENCE</scope>
    <source>
        <strain evidence="2">DAOMC 238032</strain>
    </source>
</reference>
<feature type="compositionally biased region" description="Low complexity" evidence="1">
    <location>
        <begin position="112"/>
        <end position="121"/>
    </location>
</feature>